<feature type="signal peptide" evidence="1">
    <location>
        <begin position="1"/>
        <end position="21"/>
    </location>
</feature>
<evidence type="ECO:0000313" key="3">
    <source>
        <dbReference type="EMBL" id="MBT2987872.1"/>
    </source>
</evidence>
<sequence length="149" mass="16400">MIRLLPLLLLILHTIDNSAHAALLQGQVVAVQSGDRITLKLADGTPKEIKLSGIRIPSMNRGMDRIAKRHLAMLLAGRFVRVEYTSLSSSGVILGRVLHGGADIALRMLSDGLAVIEQDPRQQPSSLKRYREAEATARSRGLGFWQKLR</sequence>
<dbReference type="InterPro" id="IPR035437">
    <property type="entry name" value="SNase_OB-fold_sf"/>
</dbReference>
<dbReference type="SMART" id="SM00318">
    <property type="entry name" value="SNc"/>
    <property type="match status" value="1"/>
</dbReference>
<dbReference type="Pfam" id="PF00565">
    <property type="entry name" value="SNase"/>
    <property type="match status" value="1"/>
</dbReference>
<comment type="caution">
    <text evidence="3">The sequence shown here is derived from an EMBL/GenBank/DDBJ whole genome shotgun (WGS) entry which is preliminary data.</text>
</comment>
<dbReference type="Proteomes" id="UP000770889">
    <property type="component" value="Unassembled WGS sequence"/>
</dbReference>
<evidence type="ECO:0000256" key="1">
    <source>
        <dbReference type="SAM" id="SignalP"/>
    </source>
</evidence>
<dbReference type="EMBL" id="JAHHGM010000002">
    <property type="protein sequence ID" value="MBT2987872.1"/>
    <property type="molecule type" value="Genomic_DNA"/>
</dbReference>
<protein>
    <submittedName>
        <fullName evidence="3">Thermonuclease family protein</fullName>
    </submittedName>
</protein>
<evidence type="ECO:0000313" key="4">
    <source>
        <dbReference type="Proteomes" id="UP000770889"/>
    </source>
</evidence>
<evidence type="ECO:0000259" key="2">
    <source>
        <dbReference type="PROSITE" id="PS50830"/>
    </source>
</evidence>
<dbReference type="Gene3D" id="2.40.50.90">
    <property type="match status" value="1"/>
</dbReference>
<dbReference type="PROSITE" id="PS50830">
    <property type="entry name" value="TNASE_3"/>
    <property type="match status" value="1"/>
</dbReference>
<organism evidence="3 4">
    <name type="scientific">Candidatus Thiodiazotropha taylori</name>
    <dbReference type="NCBI Taxonomy" id="2792791"/>
    <lineage>
        <taxon>Bacteria</taxon>
        <taxon>Pseudomonadati</taxon>
        <taxon>Pseudomonadota</taxon>
        <taxon>Gammaproteobacteria</taxon>
        <taxon>Chromatiales</taxon>
        <taxon>Sedimenticolaceae</taxon>
        <taxon>Candidatus Thiodiazotropha</taxon>
    </lineage>
</organism>
<keyword evidence="1" id="KW-0732">Signal</keyword>
<dbReference type="InterPro" id="IPR016071">
    <property type="entry name" value="Staphylococal_nuclease_OB-fold"/>
</dbReference>
<dbReference type="AlphaFoldDB" id="A0A944QSB8"/>
<feature type="domain" description="TNase-like" evidence="2">
    <location>
        <begin position="22"/>
        <end position="147"/>
    </location>
</feature>
<proteinExistence type="predicted"/>
<accession>A0A944QSB8</accession>
<reference evidence="3 4" key="1">
    <citation type="submission" date="2021-05" db="EMBL/GenBank/DDBJ databases">
        <title>Genetic and Functional Diversity in Clade A Lucinid endosymbionts from the Bahamas.</title>
        <authorList>
            <person name="Giani N.M."/>
            <person name="Engel A.S."/>
            <person name="Campbell B.J."/>
        </authorList>
    </citation>
    <scope>NUCLEOTIDE SEQUENCE [LARGE SCALE GENOMIC DNA]</scope>
    <source>
        <strain evidence="3">LUC16012Gg_MoonRockCtena</strain>
    </source>
</reference>
<name>A0A944QSB8_9GAMM</name>
<dbReference type="SUPFAM" id="SSF50199">
    <property type="entry name" value="Staphylococcal nuclease"/>
    <property type="match status" value="1"/>
</dbReference>
<gene>
    <name evidence="3" type="ORF">KME65_02815</name>
</gene>
<feature type="chain" id="PRO_5037645651" evidence="1">
    <location>
        <begin position="22"/>
        <end position="149"/>
    </location>
</feature>